<proteinExistence type="inferred from homology"/>
<name>A0A4Q9KHQ9_PROTD</name>
<evidence type="ECO:0000259" key="4">
    <source>
        <dbReference type="Pfam" id="PF00561"/>
    </source>
</evidence>
<reference evidence="6 7" key="1">
    <citation type="submission" date="2019-01" db="EMBL/GenBank/DDBJ databases">
        <title>Lactibacter flavus gen. nov., sp. nov., a novel bacterium of the family Propionibacteriaceae isolated from raw milk and dairy products.</title>
        <authorList>
            <person name="Huptas C."/>
            <person name="Wenning M."/>
            <person name="Breitenwieser F."/>
            <person name="Doll E."/>
            <person name="Von Neubeck M."/>
            <person name="Busse H.-J."/>
            <person name="Scherer S."/>
        </authorList>
    </citation>
    <scope>NUCLEOTIDE SEQUENCE [LARGE SCALE GENOMIC DNA]</scope>
    <source>
        <strain evidence="6 7">DSM 22130</strain>
    </source>
</reference>
<dbReference type="Proteomes" id="UP000291933">
    <property type="component" value="Unassembled WGS sequence"/>
</dbReference>
<feature type="domain" description="Peptidase S33 tripeptidyl aminopeptidase-like C-terminal" evidence="5">
    <location>
        <begin position="401"/>
        <end position="490"/>
    </location>
</feature>
<dbReference type="GO" id="GO:0016787">
    <property type="term" value="F:hydrolase activity"/>
    <property type="evidence" value="ECO:0007669"/>
    <property type="project" value="UniProtKB-KW"/>
</dbReference>
<evidence type="ECO:0000256" key="1">
    <source>
        <dbReference type="ARBA" id="ARBA00010088"/>
    </source>
</evidence>
<keyword evidence="2" id="KW-0732">Signal</keyword>
<dbReference type="EMBL" id="SDMR01000023">
    <property type="protein sequence ID" value="TBT92142.1"/>
    <property type="molecule type" value="Genomic_DNA"/>
</dbReference>
<dbReference type="SUPFAM" id="SSF53474">
    <property type="entry name" value="alpha/beta-Hydrolases"/>
    <property type="match status" value="1"/>
</dbReference>
<sequence length="491" mass="51297">MALSRTRPARADVRGWLALALASVLVLGGCTPPPAALPAPDAALARFYAQQLAWSNCGGRDCAVLTVPLDYAHPDGQTLTLSVLRRRASETRVGTIVVNPGGPGVSATVAGDWFDTTGLDAYDIVGWDPRGTDASAPVRCLSDEAMRRGETVDASPDTPDERAALLAFEQEFADACAARTPPGLLAHVSTQESARDLDILRAALGEERLTYYGASYGTLLGAWYAEFFGGRVARMVLDAPVDLTGRSEISQSAALDAALRRFSSWCGGEAGCPWGNSEATVYDALASWLRGLDAAPVPVGDRRLNQDSAAHGVARFLYGGRPAWPELRSAIRSAQAGDAAALLAAGDQLQGRRPDGTFEGWVGAGTAIYCLDQPRQTGTALDATAVEASGSLFGYLMGPNTGCAAWPVPAQRWVTPRAADAPAILIVGTVGDPATPYDWARTTAATLAHGVLLTVDGDGHTAYGRGNACVDAAVRTYVREGTLPAPGASCR</sequence>
<keyword evidence="7" id="KW-1185">Reference proteome</keyword>
<dbReference type="OrthoDB" id="3930934at2"/>
<dbReference type="PROSITE" id="PS51257">
    <property type="entry name" value="PROKAR_LIPOPROTEIN"/>
    <property type="match status" value="1"/>
</dbReference>
<evidence type="ECO:0000313" key="6">
    <source>
        <dbReference type="EMBL" id="TBT92142.1"/>
    </source>
</evidence>
<protein>
    <submittedName>
        <fullName evidence="6">Alpha/beta hydrolase</fullName>
    </submittedName>
</protein>
<dbReference type="InterPro" id="IPR029058">
    <property type="entry name" value="AB_hydrolase_fold"/>
</dbReference>
<dbReference type="PANTHER" id="PTHR43248">
    <property type="entry name" value="2-SUCCINYL-6-HYDROXY-2,4-CYCLOHEXADIENE-1-CARBOXYLATE SYNTHASE"/>
    <property type="match status" value="1"/>
</dbReference>
<evidence type="ECO:0000313" key="7">
    <source>
        <dbReference type="Proteomes" id="UP000291933"/>
    </source>
</evidence>
<dbReference type="Pfam" id="PF00561">
    <property type="entry name" value="Abhydrolase_1"/>
    <property type="match status" value="1"/>
</dbReference>
<feature type="domain" description="AB hydrolase-1" evidence="4">
    <location>
        <begin position="95"/>
        <end position="279"/>
    </location>
</feature>
<comment type="similarity">
    <text evidence="1">Belongs to the peptidase S33 family.</text>
</comment>
<dbReference type="PANTHER" id="PTHR43248:SF29">
    <property type="entry name" value="TRIPEPTIDYL AMINOPEPTIDASE"/>
    <property type="match status" value="1"/>
</dbReference>
<evidence type="ECO:0000256" key="2">
    <source>
        <dbReference type="ARBA" id="ARBA00022729"/>
    </source>
</evidence>
<dbReference type="InterPro" id="IPR013595">
    <property type="entry name" value="Pept_S33_TAP-like_C"/>
</dbReference>
<keyword evidence="3 6" id="KW-0378">Hydrolase</keyword>
<comment type="caution">
    <text evidence="6">The sequence shown here is derived from an EMBL/GenBank/DDBJ whole genome shotgun (WGS) entry which is preliminary data.</text>
</comment>
<evidence type="ECO:0000256" key="3">
    <source>
        <dbReference type="ARBA" id="ARBA00022801"/>
    </source>
</evidence>
<dbReference type="InterPro" id="IPR051601">
    <property type="entry name" value="Serine_prot/Carboxylest_S33"/>
</dbReference>
<dbReference type="Gene3D" id="3.40.50.1820">
    <property type="entry name" value="alpha/beta hydrolase"/>
    <property type="match status" value="1"/>
</dbReference>
<dbReference type="Pfam" id="PF08386">
    <property type="entry name" value="Abhydrolase_4"/>
    <property type="match status" value="1"/>
</dbReference>
<organism evidence="6 7">
    <name type="scientific">Propioniciclava tarda</name>
    <dbReference type="NCBI Taxonomy" id="433330"/>
    <lineage>
        <taxon>Bacteria</taxon>
        <taxon>Bacillati</taxon>
        <taxon>Actinomycetota</taxon>
        <taxon>Actinomycetes</taxon>
        <taxon>Propionibacteriales</taxon>
        <taxon>Propionibacteriaceae</taxon>
        <taxon>Propioniciclava</taxon>
    </lineage>
</organism>
<gene>
    <name evidence="6" type="ORF">ET996_13560</name>
</gene>
<dbReference type="InterPro" id="IPR000073">
    <property type="entry name" value="AB_hydrolase_1"/>
</dbReference>
<accession>A0A4Q9KHQ9</accession>
<dbReference type="AlphaFoldDB" id="A0A4Q9KHQ9"/>
<evidence type="ECO:0000259" key="5">
    <source>
        <dbReference type="Pfam" id="PF08386"/>
    </source>
</evidence>